<dbReference type="InterPro" id="IPR010765">
    <property type="entry name" value="DUF1350"/>
</dbReference>
<reference evidence="2" key="1">
    <citation type="submission" date="2020-06" db="EMBL/GenBank/DDBJ databases">
        <authorList>
            <consortium name="Plant Systems Biology data submission"/>
        </authorList>
    </citation>
    <scope>NUCLEOTIDE SEQUENCE</scope>
    <source>
        <strain evidence="2">D6</strain>
    </source>
</reference>
<accession>A0A9N8HII5</accession>
<dbReference type="Proteomes" id="UP001153069">
    <property type="component" value="Unassembled WGS sequence"/>
</dbReference>
<evidence type="ECO:0000313" key="2">
    <source>
        <dbReference type="EMBL" id="CAB9511783.1"/>
    </source>
</evidence>
<evidence type="ECO:0000313" key="3">
    <source>
        <dbReference type="Proteomes" id="UP001153069"/>
    </source>
</evidence>
<dbReference type="OrthoDB" id="3980at2759"/>
<protein>
    <submittedName>
        <fullName evidence="2">Uncharacterized protein</fullName>
    </submittedName>
</protein>
<dbReference type="Pfam" id="PF07082">
    <property type="entry name" value="DUF1350"/>
    <property type="match status" value="1"/>
</dbReference>
<feature type="region of interest" description="Disordered" evidence="1">
    <location>
        <begin position="19"/>
        <end position="46"/>
    </location>
</feature>
<dbReference type="EMBL" id="CAICTM010000502">
    <property type="protein sequence ID" value="CAB9511783.1"/>
    <property type="molecule type" value="Genomic_DNA"/>
</dbReference>
<sequence length="427" mass="47209">MLFMVTAFPPLHTVTTTRQKSSSVLRANNNNNDNNSDDGINQDNPLKGMELTSALARIDEQWQIQQRKAPGQSRWTKLVLPKEEEDEIAEDASFEQPLKSDDEIVYLLEPTNSFSPSCLIVFVGGAGLGQFPQIAYSEFLKRLSDKLNAAILTVPYTVGLDHFELAKTTGDQLRRAILYCQDDPKRQYPETMPVFALSHSLGCKLQTIYVAATKQQYRGMGFISYNNFSFGQTLQMARTFAEQLRGNYYGGDDVMDPSVKSKSNEAFDMIFGMAETVLNAVGLDFSPSAQDTQRIIQLKFDDELQQKTRLFVMDQDDMDSSAQFADSCDGTVSTSGVGGTHLTPVYFKLGLEDLPQDIPRELAEEFAGGYESAAFGDEGNMNQLIQEVSNWILGRDPSRPAHWAATATTTGTDRLISGGTVADSEGP</sequence>
<comment type="caution">
    <text evidence="2">The sequence shown here is derived from an EMBL/GenBank/DDBJ whole genome shotgun (WGS) entry which is preliminary data.</text>
</comment>
<dbReference type="PANTHER" id="PTHR34127:SF1">
    <property type="entry name" value="OS04G0405600 PROTEIN"/>
    <property type="match status" value="1"/>
</dbReference>
<proteinExistence type="predicted"/>
<feature type="compositionally biased region" description="Low complexity" evidence="1">
    <location>
        <begin position="28"/>
        <end position="44"/>
    </location>
</feature>
<gene>
    <name evidence="2" type="ORF">SEMRO_503_G155750.1</name>
</gene>
<name>A0A9N8HII5_9STRA</name>
<organism evidence="2 3">
    <name type="scientific">Seminavis robusta</name>
    <dbReference type="NCBI Taxonomy" id="568900"/>
    <lineage>
        <taxon>Eukaryota</taxon>
        <taxon>Sar</taxon>
        <taxon>Stramenopiles</taxon>
        <taxon>Ochrophyta</taxon>
        <taxon>Bacillariophyta</taxon>
        <taxon>Bacillariophyceae</taxon>
        <taxon>Bacillariophycidae</taxon>
        <taxon>Naviculales</taxon>
        <taxon>Naviculaceae</taxon>
        <taxon>Seminavis</taxon>
    </lineage>
</organism>
<keyword evidence="3" id="KW-1185">Reference proteome</keyword>
<dbReference type="AlphaFoldDB" id="A0A9N8HII5"/>
<evidence type="ECO:0000256" key="1">
    <source>
        <dbReference type="SAM" id="MobiDB-lite"/>
    </source>
</evidence>
<dbReference type="PANTHER" id="PTHR34127">
    <property type="entry name" value="OS04G0405600 PROTEIN"/>
    <property type="match status" value="1"/>
</dbReference>